<dbReference type="EMBL" id="JAACJN010000083">
    <property type="protein sequence ID" value="KAF5377405.1"/>
    <property type="molecule type" value="Genomic_DNA"/>
</dbReference>
<name>A0A8H5M143_9AGAR</name>
<comment type="caution">
    <text evidence="1">The sequence shown here is derived from an EMBL/GenBank/DDBJ whole genome shotgun (WGS) entry which is preliminary data.</text>
</comment>
<dbReference type="Proteomes" id="UP000518752">
    <property type="component" value="Unassembled WGS sequence"/>
</dbReference>
<evidence type="ECO:0000313" key="2">
    <source>
        <dbReference type="Proteomes" id="UP000518752"/>
    </source>
</evidence>
<dbReference type="InterPro" id="IPR036514">
    <property type="entry name" value="SGNH_hydro_sf"/>
</dbReference>
<dbReference type="OrthoDB" id="1600564at2759"/>
<keyword evidence="2" id="KW-1185">Reference proteome</keyword>
<gene>
    <name evidence="1" type="ORF">D9757_009692</name>
</gene>
<proteinExistence type="predicted"/>
<dbReference type="Gene3D" id="3.40.50.1110">
    <property type="entry name" value="SGNH hydrolase"/>
    <property type="match status" value="1"/>
</dbReference>
<accession>A0A8H5M143</accession>
<reference evidence="1 2" key="1">
    <citation type="journal article" date="2020" name="ISME J.">
        <title>Uncovering the hidden diversity of litter-decomposition mechanisms in mushroom-forming fungi.</title>
        <authorList>
            <person name="Floudas D."/>
            <person name="Bentzer J."/>
            <person name="Ahren D."/>
            <person name="Johansson T."/>
            <person name="Persson P."/>
            <person name="Tunlid A."/>
        </authorList>
    </citation>
    <scope>NUCLEOTIDE SEQUENCE [LARGE SCALE GENOMIC DNA]</scope>
    <source>
        <strain evidence="1 2">CBS 406.79</strain>
    </source>
</reference>
<dbReference type="AlphaFoldDB" id="A0A8H5M143"/>
<organism evidence="1 2">
    <name type="scientific">Collybiopsis confluens</name>
    <dbReference type="NCBI Taxonomy" id="2823264"/>
    <lineage>
        <taxon>Eukaryota</taxon>
        <taxon>Fungi</taxon>
        <taxon>Dikarya</taxon>
        <taxon>Basidiomycota</taxon>
        <taxon>Agaricomycotina</taxon>
        <taxon>Agaricomycetes</taxon>
        <taxon>Agaricomycetidae</taxon>
        <taxon>Agaricales</taxon>
        <taxon>Marasmiineae</taxon>
        <taxon>Omphalotaceae</taxon>
        <taxon>Collybiopsis</taxon>
    </lineage>
</organism>
<sequence length="74" mass="8080">MIGFRCTQKVKTFIWDANAAFTTILNNPTAFGFKDATSFGDASNLFWINNLHTTSAANVFWAQGVAQTLAGTVF</sequence>
<evidence type="ECO:0000313" key="1">
    <source>
        <dbReference type="EMBL" id="KAF5377405.1"/>
    </source>
</evidence>
<protein>
    <submittedName>
        <fullName evidence="1">Uncharacterized protein</fullName>
    </submittedName>
</protein>